<sequence>MKKLQGIGLCYYCLNGAVYLYMFVVLALNDTTALPCLTSHTIWATFKRLRNEFMKYCQASCFEPNYKQYCQHLRHRSSSKLNNSLRLTITLNKLTNMPGELCPCTKKMIDVDKRPEKS</sequence>
<reference evidence="2" key="1">
    <citation type="submission" date="2020-05" db="UniProtKB">
        <authorList>
            <consortium name="EnsemblMetazoa"/>
        </authorList>
    </citation>
    <scope>IDENTIFICATION</scope>
    <source>
        <strain evidence="2">TTRI</strain>
    </source>
</reference>
<keyword evidence="1" id="KW-0472">Membrane</keyword>
<keyword evidence="1" id="KW-0812">Transmembrane</keyword>
<protein>
    <submittedName>
        <fullName evidence="2">Uncharacterized protein</fullName>
    </submittedName>
</protein>
<keyword evidence="3" id="KW-1185">Reference proteome</keyword>
<proteinExistence type="predicted"/>
<organism evidence="2 3">
    <name type="scientific">Glossina austeni</name>
    <name type="common">Savannah tsetse fly</name>
    <dbReference type="NCBI Taxonomy" id="7395"/>
    <lineage>
        <taxon>Eukaryota</taxon>
        <taxon>Metazoa</taxon>
        <taxon>Ecdysozoa</taxon>
        <taxon>Arthropoda</taxon>
        <taxon>Hexapoda</taxon>
        <taxon>Insecta</taxon>
        <taxon>Pterygota</taxon>
        <taxon>Neoptera</taxon>
        <taxon>Endopterygota</taxon>
        <taxon>Diptera</taxon>
        <taxon>Brachycera</taxon>
        <taxon>Muscomorpha</taxon>
        <taxon>Hippoboscoidea</taxon>
        <taxon>Glossinidae</taxon>
        <taxon>Glossina</taxon>
    </lineage>
</organism>
<evidence type="ECO:0000313" key="3">
    <source>
        <dbReference type="Proteomes" id="UP000078200"/>
    </source>
</evidence>
<name>A0A1A9UTW5_GLOAU</name>
<dbReference type="EnsemblMetazoa" id="GAUT015127-RA">
    <property type="protein sequence ID" value="GAUT015127-PA"/>
    <property type="gene ID" value="GAUT015127"/>
</dbReference>
<evidence type="ECO:0000313" key="2">
    <source>
        <dbReference type="EnsemblMetazoa" id="GAUT015127-PA"/>
    </source>
</evidence>
<evidence type="ECO:0000256" key="1">
    <source>
        <dbReference type="SAM" id="Phobius"/>
    </source>
</evidence>
<keyword evidence="1" id="KW-1133">Transmembrane helix</keyword>
<dbReference type="VEuPathDB" id="VectorBase:GAUT015127"/>
<feature type="transmembrane region" description="Helical" evidence="1">
    <location>
        <begin position="9"/>
        <end position="28"/>
    </location>
</feature>
<dbReference type="Proteomes" id="UP000078200">
    <property type="component" value="Unassembled WGS sequence"/>
</dbReference>
<accession>A0A1A9UTW5</accession>
<dbReference type="AlphaFoldDB" id="A0A1A9UTW5"/>